<dbReference type="EMBL" id="CM004400">
    <property type="protein sequence ID" value="OAY31225.1"/>
    <property type="molecule type" value="Genomic_DNA"/>
</dbReference>
<evidence type="ECO:0000313" key="2">
    <source>
        <dbReference type="Proteomes" id="UP000091857"/>
    </source>
</evidence>
<reference evidence="2" key="1">
    <citation type="journal article" date="2016" name="Nat. Biotechnol.">
        <title>Sequencing wild and cultivated cassava and related species reveals extensive interspecific hybridization and genetic diversity.</title>
        <authorList>
            <person name="Bredeson J.V."/>
            <person name="Lyons J.B."/>
            <person name="Prochnik S.E."/>
            <person name="Wu G.A."/>
            <person name="Ha C.M."/>
            <person name="Edsinger-Gonzales E."/>
            <person name="Grimwood J."/>
            <person name="Schmutz J."/>
            <person name="Rabbi I.Y."/>
            <person name="Egesi C."/>
            <person name="Nauluvula P."/>
            <person name="Lebot V."/>
            <person name="Ndunguru J."/>
            <person name="Mkamilo G."/>
            <person name="Bart R.S."/>
            <person name="Setter T.L."/>
            <person name="Gleadow R.M."/>
            <person name="Kulakow P."/>
            <person name="Ferguson M.E."/>
            <person name="Rounsley S."/>
            <person name="Rokhsar D.S."/>
        </authorList>
    </citation>
    <scope>NUCLEOTIDE SEQUENCE [LARGE SCALE GENOMIC DNA]</scope>
    <source>
        <strain evidence="2">cv. AM560-2</strain>
    </source>
</reference>
<dbReference type="Pfam" id="PF06880">
    <property type="entry name" value="DUF1262"/>
    <property type="match status" value="1"/>
</dbReference>
<dbReference type="OMA" id="WEIYTST"/>
<sequence length="392" mass="44988">MYVTRPLSLYQKDPSALSLAPPEGPNSGILVIQDEEADQPTCCFGLCKSNRAKNMPFPQNKNLEVRYTTQTGEHQHVNVNRVLFIPVLNLPLSSNQYYCIERKGRDRGAAYRNSKEEDMKTCCFCSCISDLEPQALDPQDIHQKFEIQQRKWGSFVAKSVAPDGFPPTFLRRKGWTVYTSSPPHEFELKEAPGLDKNLRARLPHFSFPLSCRSSPPVEVGKWYCPLMFIRDGAFKDQMDNSRYYEMTLEQQWQQIFSCESNYNEGNAVTVDVAVETEVVEVAGKESMLQSDKQVIDGVMWFRSGGNVGGEARVGLSLAVVERMKWEQERFGWIGASERQVRVKRVEEFGGQGGWRRFGCYVLVERFALKRMNGSLVMTYDFRHTQHIRSKWE</sequence>
<accession>A0A2C9UKE8</accession>
<dbReference type="Proteomes" id="UP000091857">
    <property type="component" value="Chromosome 14"/>
</dbReference>
<dbReference type="PANTHER" id="PTHR31050:SF13">
    <property type="entry name" value="TRANSCRIPTION FACTOR"/>
    <property type="match status" value="1"/>
</dbReference>
<name>A0A2C9UKE8_MANES</name>
<dbReference type="AlphaFoldDB" id="A0A2C9UKE8"/>
<keyword evidence="2" id="KW-1185">Reference proteome</keyword>
<comment type="caution">
    <text evidence="1">The sequence shown here is derived from an EMBL/GenBank/DDBJ whole genome shotgun (WGS) entry which is preliminary data.</text>
</comment>
<organism evidence="1 2">
    <name type="scientific">Manihot esculenta</name>
    <name type="common">Cassava</name>
    <name type="synonym">Jatropha manihot</name>
    <dbReference type="NCBI Taxonomy" id="3983"/>
    <lineage>
        <taxon>Eukaryota</taxon>
        <taxon>Viridiplantae</taxon>
        <taxon>Streptophyta</taxon>
        <taxon>Embryophyta</taxon>
        <taxon>Tracheophyta</taxon>
        <taxon>Spermatophyta</taxon>
        <taxon>Magnoliopsida</taxon>
        <taxon>eudicotyledons</taxon>
        <taxon>Gunneridae</taxon>
        <taxon>Pentapetalae</taxon>
        <taxon>rosids</taxon>
        <taxon>fabids</taxon>
        <taxon>Malpighiales</taxon>
        <taxon>Euphorbiaceae</taxon>
        <taxon>Crotonoideae</taxon>
        <taxon>Manihoteae</taxon>
        <taxon>Manihot</taxon>
    </lineage>
</organism>
<dbReference type="InterPro" id="IPR010683">
    <property type="entry name" value="DUF1262"/>
</dbReference>
<dbReference type="PANTHER" id="PTHR31050">
    <property type="entry name" value="OS08G0413200 PROTEIN"/>
    <property type="match status" value="1"/>
</dbReference>
<dbReference type="STRING" id="3983.A0A2C9UKE8"/>
<protein>
    <submittedName>
        <fullName evidence="1">Uncharacterized protein</fullName>
    </submittedName>
</protein>
<evidence type="ECO:0000313" key="1">
    <source>
        <dbReference type="EMBL" id="OAY31225.1"/>
    </source>
</evidence>
<gene>
    <name evidence="1" type="ORF">MANES_14G094500v8</name>
</gene>
<dbReference type="OrthoDB" id="647907at2759"/>
<proteinExistence type="predicted"/>
<dbReference type="Gramene" id="Manes.14G094500.1.v8.1">
    <property type="protein sequence ID" value="Manes.14G094500.1.v8.1.CDS"/>
    <property type="gene ID" value="Manes.14G094500.v8.1"/>
</dbReference>